<dbReference type="PROSITE" id="PS50011">
    <property type="entry name" value="PROTEIN_KINASE_DOM"/>
    <property type="match status" value="1"/>
</dbReference>
<evidence type="ECO:0000313" key="3">
    <source>
        <dbReference type="EMBL" id="KAK2022210.1"/>
    </source>
</evidence>
<evidence type="ECO:0000313" key="4">
    <source>
        <dbReference type="Proteomes" id="UP001232148"/>
    </source>
</evidence>
<dbReference type="Gene3D" id="1.10.510.10">
    <property type="entry name" value="Transferase(Phosphotransferase) domain 1"/>
    <property type="match status" value="1"/>
</dbReference>
<keyword evidence="4" id="KW-1185">Reference proteome</keyword>
<dbReference type="Pfam" id="PF06293">
    <property type="entry name" value="Kdo"/>
    <property type="match status" value="1"/>
</dbReference>
<feature type="compositionally biased region" description="Basic residues" evidence="1">
    <location>
        <begin position="432"/>
        <end position="448"/>
    </location>
</feature>
<name>A0AAD9H4T9_9PEZI</name>
<feature type="compositionally biased region" description="Basic and acidic residues" evidence="1">
    <location>
        <begin position="494"/>
        <end position="516"/>
    </location>
</feature>
<evidence type="ECO:0000259" key="2">
    <source>
        <dbReference type="PROSITE" id="PS50011"/>
    </source>
</evidence>
<reference evidence="3" key="1">
    <citation type="submission" date="2021-06" db="EMBL/GenBank/DDBJ databases">
        <title>Comparative genomics, transcriptomics and evolutionary studies reveal genomic signatures of adaptation to plant cell wall in hemibiotrophic fungi.</title>
        <authorList>
            <consortium name="DOE Joint Genome Institute"/>
            <person name="Baroncelli R."/>
            <person name="Diaz J.F."/>
            <person name="Benocci T."/>
            <person name="Peng M."/>
            <person name="Battaglia E."/>
            <person name="Haridas S."/>
            <person name="Andreopoulos W."/>
            <person name="Labutti K."/>
            <person name="Pangilinan J."/>
            <person name="Floch G.L."/>
            <person name="Makela M.R."/>
            <person name="Henrissat B."/>
            <person name="Grigoriev I.V."/>
            <person name="Crouch J.A."/>
            <person name="De Vries R.P."/>
            <person name="Sukno S.A."/>
            <person name="Thon M.R."/>
        </authorList>
    </citation>
    <scope>NUCLEOTIDE SEQUENCE</scope>
    <source>
        <strain evidence="3">MAFF235873</strain>
    </source>
</reference>
<feature type="region of interest" description="Disordered" evidence="1">
    <location>
        <begin position="219"/>
        <end position="246"/>
    </location>
</feature>
<dbReference type="PANTHER" id="PTHR37171:SF1">
    <property type="entry name" value="SERINE_THREONINE-PROTEIN KINASE YRZF-RELATED"/>
    <property type="match status" value="1"/>
</dbReference>
<comment type="caution">
    <text evidence="3">The sequence shown here is derived from an EMBL/GenBank/DDBJ whole genome shotgun (WGS) entry which is preliminary data.</text>
</comment>
<feature type="compositionally biased region" description="Basic residues" evidence="1">
    <location>
        <begin position="233"/>
        <end position="245"/>
    </location>
</feature>
<dbReference type="InterPro" id="IPR011009">
    <property type="entry name" value="Kinase-like_dom_sf"/>
</dbReference>
<dbReference type="SUPFAM" id="SSF56112">
    <property type="entry name" value="Protein kinase-like (PK-like)"/>
    <property type="match status" value="1"/>
</dbReference>
<feature type="compositionally biased region" description="Polar residues" evidence="1">
    <location>
        <begin position="483"/>
        <end position="492"/>
    </location>
</feature>
<gene>
    <name evidence="3" type="ORF">LX32DRAFT_677351</name>
</gene>
<dbReference type="GO" id="GO:0005524">
    <property type="term" value="F:ATP binding"/>
    <property type="evidence" value="ECO:0007669"/>
    <property type="project" value="InterPro"/>
</dbReference>
<feature type="domain" description="Protein kinase" evidence="2">
    <location>
        <begin position="571"/>
        <end position="779"/>
    </location>
</feature>
<accession>A0AAD9H4T9</accession>
<protein>
    <recommendedName>
        <fullName evidence="2">Protein kinase domain-containing protein</fullName>
    </recommendedName>
</protein>
<dbReference type="GO" id="GO:0004672">
    <property type="term" value="F:protein kinase activity"/>
    <property type="evidence" value="ECO:0007669"/>
    <property type="project" value="InterPro"/>
</dbReference>
<dbReference type="EMBL" id="MU843054">
    <property type="protein sequence ID" value="KAK2022210.1"/>
    <property type="molecule type" value="Genomic_DNA"/>
</dbReference>
<feature type="region of interest" description="Disordered" evidence="1">
    <location>
        <begin position="420"/>
        <end position="516"/>
    </location>
</feature>
<proteinExistence type="predicted"/>
<organism evidence="3 4">
    <name type="scientific">Colletotrichum zoysiae</name>
    <dbReference type="NCBI Taxonomy" id="1216348"/>
    <lineage>
        <taxon>Eukaryota</taxon>
        <taxon>Fungi</taxon>
        <taxon>Dikarya</taxon>
        <taxon>Ascomycota</taxon>
        <taxon>Pezizomycotina</taxon>
        <taxon>Sordariomycetes</taxon>
        <taxon>Hypocreomycetidae</taxon>
        <taxon>Glomerellales</taxon>
        <taxon>Glomerellaceae</taxon>
        <taxon>Colletotrichum</taxon>
        <taxon>Colletotrichum graminicola species complex</taxon>
    </lineage>
</organism>
<feature type="region of interest" description="Disordered" evidence="1">
    <location>
        <begin position="18"/>
        <end position="44"/>
    </location>
</feature>
<dbReference type="PANTHER" id="PTHR37171">
    <property type="entry name" value="SERINE/THREONINE-PROTEIN KINASE YRZF-RELATED"/>
    <property type="match status" value="1"/>
</dbReference>
<evidence type="ECO:0000256" key="1">
    <source>
        <dbReference type="SAM" id="MobiDB-lite"/>
    </source>
</evidence>
<dbReference type="Proteomes" id="UP001232148">
    <property type="component" value="Unassembled WGS sequence"/>
</dbReference>
<dbReference type="InterPro" id="IPR052396">
    <property type="entry name" value="Meiotic_Drive_Suppr_Kinase"/>
</dbReference>
<dbReference type="InterPro" id="IPR000719">
    <property type="entry name" value="Prot_kinase_dom"/>
</dbReference>
<dbReference type="AlphaFoldDB" id="A0AAD9H4T9"/>
<sequence length="779" mass="87960">MEEEIAILRQQLREQQRLREEEQRLREEEQRLREEEQRLREEEQRLRAEEQHRRKEAEELAKAAQPQTLRKYLESCHSLSLAIRVVTDRSLTTQGETTNPTGRIFPRRIIPWDDFATRQGDIWDQLSNFCSFSSRAVFPSPHQLEYVMSLISPISSETGLRNFQRDTVENAVQKLVNEAYSNTRLRNHIGLQGTVTFESHTNLGETDKALSEAMEHMSIEKNDIDGAATSKPPNRKPRRRARGKGNRADQFCIYRTSDSRNVPAVAIEYKAPHKLRCDEVVTGLESEIRPDRDVINQDGEGFAFASRSLVAAVVTQLFSYMIGKGIRYGYVCTGEAFVFLHIPDDPTIVYYSVRVPNLDVLDDDENRLHGTAVAQVFAFILQALRAEPPPLSWHDAAAGLDTWAVEYEDVLRNIPETVRKGKEARASPYKPQRWRGFKRSPIRTRSRCKQSDSNANHGDDSGDDEEETPPSPTPSRLLRTKGQVINMSTSAGSARKEAQQDDRGRRHGERKQQNIKDRPFCTPQCLLGLTNGGQMDGRCLNIQYHGHQHLSQLDLLQLVRTQLAGDRGPGADVTPLHLSGSVGSLFKVRLSSHGYTFVAKGVETLDVARLQHENKVYDRLRPIQGKHIPVCLGRVDLDLPLYYDSGVYKHVLFLSWAGVPLFDTANEAARADIDAVAKAYKKMHNLGVLHRDAALRNVLRDTVSGSLMVVDFERAKINCRPPLGLLSSNVQNKKRKRAALEKPGMLENRGKDGFAKELESIRGTAISTASKVSMYDSSV</sequence>